<feature type="domain" description="Retrotransposon gag" evidence="1">
    <location>
        <begin position="73"/>
        <end position="127"/>
    </location>
</feature>
<proteinExistence type="predicted"/>
<dbReference type="Pfam" id="PF03732">
    <property type="entry name" value="Retrotrans_gag"/>
    <property type="match status" value="1"/>
</dbReference>
<comment type="caution">
    <text evidence="2">The sequence shown here is derived from an EMBL/GenBank/DDBJ whole genome shotgun (WGS) entry which is preliminary data.</text>
</comment>
<dbReference type="OrthoDB" id="2272416at2759"/>
<gene>
    <name evidence="2" type="ORF">EPI10_015640</name>
</gene>
<dbReference type="AlphaFoldDB" id="A0A5B6VLB4"/>
<dbReference type="Proteomes" id="UP000325315">
    <property type="component" value="Unassembled WGS sequence"/>
</dbReference>
<name>A0A5B6VLB4_9ROSI</name>
<protein>
    <submittedName>
        <fullName evidence="2">Retrotransposon gag domain-containing 1</fullName>
    </submittedName>
</protein>
<accession>A0A5B6VLB4</accession>
<reference evidence="3" key="1">
    <citation type="journal article" date="2019" name="Plant Biotechnol. J.">
        <title>Genome sequencing of the Australian wild diploid species Gossypium australe highlights disease resistance and delayed gland morphogenesis.</title>
        <authorList>
            <person name="Cai Y."/>
            <person name="Cai X."/>
            <person name="Wang Q."/>
            <person name="Wang P."/>
            <person name="Zhang Y."/>
            <person name="Cai C."/>
            <person name="Xu Y."/>
            <person name="Wang K."/>
            <person name="Zhou Z."/>
            <person name="Wang C."/>
            <person name="Geng S."/>
            <person name="Li B."/>
            <person name="Dong Q."/>
            <person name="Hou Y."/>
            <person name="Wang H."/>
            <person name="Ai P."/>
            <person name="Liu Z."/>
            <person name="Yi F."/>
            <person name="Sun M."/>
            <person name="An G."/>
            <person name="Cheng J."/>
            <person name="Zhang Y."/>
            <person name="Shi Q."/>
            <person name="Xie Y."/>
            <person name="Shi X."/>
            <person name="Chang Y."/>
            <person name="Huang F."/>
            <person name="Chen Y."/>
            <person name="Hong S."/>
            <person name="Mi L."/>
            <person name="Sun Q."/>
            <person name="Zhang L."/>
            <person name="Zhou B."/>
            <person name="Peng R."/>
            <person name="Zhang X."/>
            <person name="Liu F."/>
        </authorList>
    </citation>
    <scope>NUCLEOTIDE SEQUENCE [LARGE SCALE GENOMIC DNA]</scope>
    <source>
        <strain evidence="3">cv. PA1801</strain>
    </source>
</reference>
<keyword evidence="3" id="KW-1185">Reference proteome</keyword>
<dbReference type="InterPro" id="IPR005162">
    <property type="entry name" value="Retrotrans_gag_dom"/>
</dbReference>
<dbReference type="EMBL" id="SMMG02000006">
    <property type="protein sequence ID" value="KAA3469891.1"/>
    <property type="molecule type" value="Genomic_DNA"/>
</dbReference>
<evidence type="ECO:0000313" key="2">
    <source>
        <dbReference type="EMBL" id="KAA3469891.1"/>
    </source>
</evidence>
<organism evidence="2 3">
    <name type="scientific">Gossypium australe</name>
    <dbReference type="NCBI Taxonomy" id="47621"/>
    <lineage>
        <taxon>Eukaryota</taxon>
        <taxon>Viridiplantae</taxon>
        <taxon>Streptophyta</taxon>
        <taxon>Embryophyta</taxon>
        <taxon>Tracheophyta</taxon>
        <taxon>Spermatophyta</taxon>
        <taxon>Magnoliopsida</taxon>
        <taxon>eudicotyledons</taxon>
        <taxon>Gunneridae</taxon>
        <taxon>Pentapetalae</taxon>
        <taxon>rosids</taxon>
        <taxon>malvids</taxon>
        <taxon>Malvales</taxon>
        <taxon>Malvaceae</taxon>
        <taxon>Malvoideae</taxon>
        <taxon>Gossypium</taxon>
    </lineage>
</organism>
<evidence type="ECO:0000259" key="1">
    <source>
        <dbReference type="Pfam" id="PF03732"/>
    </source>
</evidence>
<evidence type="ECO:0000313" key="3">
    <source>
        <dbReference type="Proteomes" id="UP000325315"/>
    </source>
</evidence>
<sequence>MEFVRLNKSPVDKIRKHVAEDFRANLDDDPKRVEFWLENTIRGHNISLVEDTSICGTEREGYMGVLSRGILKEIYQPAKRKEFFKLKQGRMSVTEYEEEFVRLSKYARECISSEAIMCKRFQDGLNEDI</sequence>